<proteinExistence type="predicted"/>
<sequence length="116" mass="13278">MYYACSPSQWTRSCLSNSKGVKSRDVDSFKPKNSSFKEAGKVNALMKLGKKEIFINNSGRHGYEFRNFSNHYDGLGGIFGRLKKKSIKFKTQNNFKKMVFFSMARLAKRMPSSCKP</sequence>
<evidence type="ECO:0000313" key="2">
    <source>
        <dbReference type="Proteomes" id="UP000775213"/>
    </source>
</evidence>
<dbReference type="AlphaFoldDB" id="A0AAV7HJ54"/>
<dbReference type="Proteomes" id="UP000775213">
    <property type="component" value="Unassembled WGS sequence"/>
</dbReference>
<evidence type="ECO:0000313" key="1">
    <source>
        <dbReference type="EMBL" id="KAH0467837.1"/>
    </source>
</evidence>
<accession>A0AAV7HJ54</accession>
<keyword evidence="2" id="KW-1185">Reference proteome</keyword>
<reference evidence="1 2" key="1">
    <citation type="journal article" date="2021" name="Hortic Res">
        <title>Chromosome-scale assembly of the Dendrobium chrysotoxum genome enhances the understanding of orchid evolution.</title>
        <authorList>
            <person name="Zhang Y."/>
            <person name="Zhang G.Q."/>
            <person name="Zhang D."/>
            <person name="Liu X.D."/>
            <person name="Xu X.Y."/>
            <person name="Sun W.H."/>
            <person name="Yu X."/>
            <person name="Zhu X."/>
            <person name="Wang Z.W."/>
            <person name="Zhao X."/>
            <person name="Zhong W.Y."/>
            <person name="Chen H."/>
            <person name="Yin W.L."/>
            <person name="Huang T."/>
            <person name="Niu S.C."/>
            <person name="Liu Z.J."/>
        </authorList>
    </citation>
    <scope>NUCLEOTIDE SEQUENCE [LARGE SCALE GENOMIC DNA]</scope>
    <source>
        <strain evidence="1">Lindl</strain>
    </source>
</reference>
<name>A0AAV7HJ54_DENCH</name>
<gene>
    <name evidence="1" type="ORF">IEQ34_002870</name>
</gene>
<comment type="caution">
    <text evidence="1">The sequence shown here is derived from an EMBL/GenBank/DDBJ whole genome shotgun (WGS) entry which is preliminary data.</text>
</comment>
<protein>
    <submittedName>
        <fullName evidence="1">Uncharacterized protein</fullName>
    </submittedName>
</protein>
<organism evidence="1 2">
    <name type="scientific">Dendrobium chrysotoxum</name>
    <name type="common">Orchid</name>
    <dbReference type="NCBI Taxonomy" id="161865"/>
    <lineage>
        <taxon>Eukaryota</taxon>
        <taxon>Viridiplantae</taxon>
        <taxon>Streptophyta</taxon>
        <taxon>Embryophyta</taxon>
        <taxon>Tracheophyta</taxon>
        <taxon>Spermatophyta</taxon>
        <taxon>Magnoliopsida</taxon>
        <taxon>Liliopsida</taxon>
        <taxon>Asparagales</taxon>
        <taxon>Orchidaceae</taxon>
        <taxon>Epidendroideae</taxon>
        <taxon>Malaxideae</taxon>
        <taxon>Dendrobiinae</taxon>
        <taxon>Dendrobium</taxon>
    </lineage>
</organism>
<dbReference type="EMBL" id="JAGFBR010000004">
    <property type="protein sequence ID" value="KAH0467837.1"/>
    <property type="molecule type" value="Genomic_DNA"/>
</dbReference>